<organism evidence="1 2">
    <name type="scientific">Pseudomonas fluorescens</name>
    <dbReference type="NCBI Taxonomy" id="294"/>
    <lineage>
        <taxon>Bacteria</taxon>
        <taxon>Pseudomonadati</taxon>
        <taxon>Pseudomonadota</taxon>
        <taxon>Gammaproteobacteria</taxon>
        <taxon>Pseudomonadales</taxon>
        <taxon>Pseudomonadaceae</taxon>
        <taxon>Pseudomonas</taxon>
    </lineage>
</organism>
<reference evidence="1 2" key="1">
    <citation type="submission" date="2019-09" db="EMBL/GenBank/DDBJ databases">
        <authorList>
            <person name="Chandra G."/>
            <person name="Truman W A."/>
        </authorList>
    </citation>
    <scope>NUCLEOTIDE SEQUENCE [LARGE SCALE GENOMIC DNA]</scope>
    <source>
        <strain evidence="1">PS833</strain>
    </source>
</reference>
<sequence length="199" mass="22201">MTKPLSGQVLSTAMDTLVKNPLNQADEAALVSAAKAVWYSNSNLEIEVTAFLSCHSNEVEVRRAGYLLERFTRFACVSDLRVSETLNVLELFAYSTFRQGTTPQAVAPLRRRRDELAVSWGLSEGLGLRVQTLMPFQTRHYEAEQRAAARQFMTKRDLFAELMEGVEEMTAHREGGVSGTLMLDVTASSPASRSRSHRE</sequence>
<name>A0A5E7D259_PSEFL</name>
<dbReference type="Proteomes" id="UP000409037">
    <property type="component" value="Unassembled WGS sequence"/>
</dbReference>
<dbReference type="RefSeq" id="WP_224794105.1">
    <property type="nucleotide sequence ID" value="NZ_CABVHU010000008.1"/>
</dbReference>
<dbReference type="EMBL" id="CABVHU010000008">
    <property type="protein sequence ID" value="VVO10251.1"/>
    <property type="molecule type" value="Genomic_DNA"/>
</dbReference>
<gene>
    <name evidence="1" type="ORF">PS833_03369</name>
</gene>
<proteinExistence type="predicted"/>
<accession>A0A5E7D259</accession>
<evidence type="ECO:0000313" key="1">
    <source>
        <dbReference type="EMBL" id="VVO10251.1"/>
    </source>
</evidence>
<evidence type="ECO:0000313" key="2">
    <source>
        <dbReference type="Proteomes" id="UP000409037"/>
    </source>
</evidence>
<dbReference type="AlphaFoldDB" id="A0A5E7D259"/>
<protein>
    <submittedName>
        <fullName evidence="1">Uncharacterized protein</fullName>
    </submittedName>
</protein>